<comment type="function">
    <text evidence="9">Involved in targeting and insertion of nascent membrane proteins into the cytoplasmic membrane. Acts as a receptor for the complex formed by the signal recognition particle (SRP) and the ribosome-nascent chain (RNC).</text>
</comment>
<sequence length="291" mass="32015">MAFFKKLGEKLKNLFTGAKIDDEFFDNLEDTLIEGDLGAKLTSLVSEELKKKVKEEKITDPSLLQQEMKKILSPYISSLTVDIPKDDLSLFLMLGVNGVGKTTTIAKLSSYYSRKGNKVLLAAADTFRAAAVEQIDIHAERLNMRIVKSKTGADPGAVVFDAITSASSHGENLILADTAGRMHNKENLLKELQKIDKVIRARGIKEENYHRFLVIDATTGQNGLSQAHLFNEAVPISGIILTKYDSLAKGGALLQIGRELSIPVAFICNGEKYDDIAPFDKEEFLNQLVGL</sequence>
<dbReference type="InterPro" id="IPR004390">
    <property type="entry name" value="SR_rcpt_FtsY"/>
</dbReference>
<dbReference type="Gene3D" id="3.40.50.300">
    <property type="entry name" value="P-loop containing nucleotide triphosphate hydrolases"/>
    <property type="match status" value="1"/>
</dbReference>
<dbReference type="InterPro" id="IPR027417">
    <property type="entry name" value="P-loop_NTPase"/>
</dbReference>
<proteinExistence type="inferred from homology"/>
<evidence type="ECO:0000256" key="5">
    <source>
        <dbReference type="ARBA" id="ARBA00023134"/>
    </source>
</evidence>
<evidence type="ECO:0000256" key="8">
    <source>
        <dbReference type="ARBA" id="ARBA00048027"/>
    </source>
</evidence>
<feature type="domain" description="Signal recognition particle SRP54 helical bundle" evidence="12">
    <location>
        <begin position="3"/>
        <end position="72"/>
    </location>
</feature>
<dbReference type="NCBIfam" id="TIGR00064">
    <property type="entry name" value="ftsY"/>
    <property type="match status" value="1"/>
</dbReference>
<dbReference type="InterPro" id="IPR013822">
    <property type="entry name" value="Signal_recog_particl_SRP54_hlx"/>
</dbReference>
<dbReference type="InterPro" id="IPR036225">
    <property type="entry name" value="SRP/SRP_N"/>
</dbReference>
<dbReference type="FunFam" id="3.40.50.300:FF:000053">
    <property type="entry name" value="Signal recognition particle receptor FtsY"/>
    <property type="match status" value="1"/>
</dbReference>
<evidence type="ECO:0000313" key="13">
    <source>
        <dbReference type="EMBL" id="HIV99433.1"/>
    </source>
</evidence>
<keyword evidence="3 9" id="KW-0547">Nucleotide-binding</keyword>
<dbReference type="GO" id="GO:0006614">
    <property type="term" value="P:SRP-dependent cotranslational protein targeting to membrane"/>
    <property type="evidence" value="ECO:0007669"/>
    <property type="project" value="InterPro"/>
</dbReference>
<keyword evidence="7 9" id="KW-0675">Receptor</keyword>
<keyword evidence="2 9" id="KW-0963">Cytoplasm</keyword>
<dbReference type="Pfam" id="PF00448">
    <property type="entry name" value="SRP54"/>
    <property type="match status" value="1"/>
</dbReference>
<reference evidence="13" key="2">
    <citation type="submission" date="2021-04" db="EMBL/GenBank/DDBJ databases">
        <authorList>
            <person name="Gilroy R."/>
        </authorList>
    </citation>
    <scope>NUCLEOTIDE SEQUENCE</scope>
    <source>
        <strain evidence="13">Gambia11-129</strain>
    </source>
</reference>
<dbReference type="GO" id="GO:0005886">
    <property type="term" value="C:plasma membrane"/>
    <property type="evidence" value="ECO:0007669"/>
    <property type="project" value="UniProtKB-SubCell"/>
</dbReference>
<comment type="catalytic activity">
    <reaction evidence="8 9">
        <text>GTP + H2O = GDP + phosphate + H(+)</text>
        <dbReference type="Rhea" id="RHEA:19669"/>
        <dbReference type="ChEBI" id="CHEBI:15377"/>
        <dbReference type="ChEBI" id="CHEBI:15378"/>
        <dbReference type="ChEBI" id="CHEBI:37565"/>
        <dbReference type="ChEBI" id="CHEBI:43474"/>
        <dbReference type="ChEBI" id="CHEBI:58189"/>
        <dbReference type="EC" id="3.6.5.4"/>
    </reaction>
</comment>
<dbReference type="PANTHER" id="PTHR43134:SF1">
    <property type="entry name" value="SIGNAL RECOGNITION PARTICLE RECEPTOR SUBUNIT ALPHA"/>
    <property type="match status" value="1"/>
</dbReference>
<comment type="similarity">
    <text evidence="9">Belongs to the GTP-binding SRP family. FtsY subfamily.</text>
</comment>
<accession>A0A9D1TNK6</accession>
<dbReference type="SMART" id="SM00962">
    <property type="entry name" value="SRP54"/>
    <property type="match status" value="1"/>
</dbReference>
<dbReference type="HAMAP" id="MF_00920">
    <property type="entry name" value="FtsY"/>
    <property type="match status" value="1"/>
</dbReference>
<comment type="subunit">
    <text evidence="9">Part of the signal recognition particle protein translocation system, which is composed of SRP and FtsY.</text>
</comment>
<evidence type="ECO:0000256" key="1">
    <source>
        <dbReference type="ARBA" id="ARBA00022475"/>
    </source>
</evidence>
<dbReference type="InterPro" id="IPR000897">
    <property type="entry name" value="SRP54_GTPase_dom"/>
</dbReference>
<dbReference type="AlphaFoldDB" id="A0A9D1TNK6"/>
<dbReference type="GO" id="GO:0005047">
    <property type="term" value="F:signal recognition particle binding"/>
    <property type="evidence" value="ECO:0007669"/>
    <property type="project" value="TreeGrafter"/>
</dbReference>
<feature type="domain" description="SRP54-type proteins GTP-binding" evidence="11">
    <location>
        <begin position="88"/>
        <end position="290"/>
    </location>
</feature>
<name>A0A9D1TNK6_9SPIO</name>
<dbReference type="SUPFAM" id="SSF47364">
    <property type="entry name" value="Domain of the SRP/SRP receptor G-proteins"/>
    <property type="match status" value="1"/>
</dbReference>
<evidence type="ECO:0000256" key="9">
    <source>
        <dbReference type="HAMAP-Rule" id="MF_00920"/>
    </source>
</evidence>
<comment type="caution">
    <text evidence="13">The sequence shown here is derived from an EMBL/GenBank/DDBJ whole genome shotgun (WGS) entry which is preliminary data.</text>
</comment>
<dbReference type="GO" id="GO:0003924">
    <property type="term" value="F:GTPase activity"/>
    <property type="evidence" value="ECO:0007669"/>
    <property type="project" value="UniProtKB-UniRule"/>
</dbReference>
<feature type="domain" description="AAA+ ATPase" evidence="10">
    <location>
        <begin position="87"/>
        <end position="235"/>
    </location>
</feature>
<dbReference type="EC" id="3.6.5.4" evidence="9"/>
<dbReference type="Proteomes" id="UP000823936">
    <property type="component" value="Unassembled WGS sequence"/>
</dbReference>
<dbReference type="PANTHER" id="PTHR43134">
    <property type="entry name" value="SIGNAL RECOGNITION PARTICLE RECEPTOR SUBUNIT ALPHA"/>
    <property type="match status" value="1"/>
</dbReference>
<protein>
    <recommendedName>
        <fullName evidence="9">Signal recognition particle receptor FtsY</fullName>
        <shortName evidence="9">SRP receptor</shortName>
        <ecNumber evidence="9">3.6.5.4</ecNumber>
    </recommendedName>
</protein>
<keyword evidence="6 9" id="KW-0472">Membrane</keyword>
<gene>
    <name evidence="9 13" type="primary">ftsY</name>
    <name evidence="13" type="ORF">IAB12_06640</name>
</gene>
<evidence type="ECO:0000259" key="12">
    <source>
        <dbReference type="SMART" id="SM00963"/>
    </source>
</evidence>
<dbReference type="SMART" id="SM00963">
    <property type="entry name" value="SRP54_N"/>
    <property type="match status" value="1"/>
</dbReference>
<feature type="binding site" evidence="9">
    <location>
        <begin position="242"/>
        <end position="245"/>
    </location>
    <ligand>
        <name>GTP</name>
        <dbReference type="ChEBI" id="CHEBI:37565"/>
    </ligand>
</feature>
<dbReference type="Gene3D" id="1.20.120.140">
    <property type="entry name" value="Signal recognition particle SRP54, nucleotide-binding domain"/>
    <property type="match status" value="1"/>
</dbReference>
<evidence type="ECO:0000259" key="11">
    <source>
        <dbReference type="SMART" id="SM00962"/>
    </source>
</evidence>
<keyword evidence="5 9" id="KW-0342">GTP-binding</keyword>
<dbReference type="GO" id="GO:0005737">
    <property type="term" value="C:cytoplasm"/>
    <property type="evidence" value="ECO:0007669"/>
    <property type="project" value="UniProtKB-SubCell"/>
</dbReference>
<dbReference type="GO" id="GO:0005525">
    <property type="term" value="F:GTP binding"/>
    <property type="evidence" value="ECO:0007669"/>
    <property type="project" value="UniProtKB-UniRule"/>
</dbReference>
<comment type="subcellular location">
    <subcellularLocation>
        <location evidence="9">Cell membrane</location>
        <topology evidence="9">Peripheral membrane protein</topology>
        <orientation evidence="9">Cytoplasmic side</orientation>
    </subcellularLocation>
    <subcellularLocation>
        <location evidence="9">Cytoplasm</location>
    </subcellularLocation>
</comment>
<evidence type="ECO:0000256" key="4">
    <source>
        <dbReference type="ARBA" id="ARBA00022801"/>
    </source>
</evidence>
<dbReference type="SUPFAM" id="SSF52540">
    <property type="entry name" value="P-loop containing nucleoside triphosphate hydrolases"/>
    <property type="match status" value="1"/>
</dbReference>
<evidence type="ECO:0000256" key="6">
    <source>
        <dbReference type="ARBA" id="ARBA00023136"/>
    </source>
</evidence>
<evidence type="ECO:0000256" key="3">
    <source>
        <dbReference type="ARBA" id="ARBA00022741"/>
    </source>
</evidence>
<dbReference type="InterPro" id="IPR042101">
    <property type="entry name" value="SRP54_N_sf"/>
</dbReference>
<dbReference type="Pfam" id="PF02881">
    <property type="entry name" value="SRP54_N"/>
    <property type="match status" value="1"/>
</dbReference>
<keyword evidence="1 9" id="KW-1003">Cell membrane</keyword>
<feature type="binding site" evidence="9">
    <location>
        <begin position="177"/>
        <end position="181"/>
    </location>
    <ligand>
        <name>GTP</name>
        <dbReference type="ChEBI" id="CHEBI:37565"/>
    </ligand>
</feature>
<dbReference type="EMBL" id="DXHU01000023">
    <property type="protein sequence ID" value="HIV99433.1"/>
    <property type="molecule type" value="Genomic_DNA"/>
</dbReference>
<reference evidence="13" key="1">
    <citation type="journal article" date="2021" name="PeerJ">
        <title>Extensive microbial diversity within the chicken gut microbiome revealed by metagenomics and culture.</title>
        <authorList>
            <person name="Gilroy R."/>
            <person name="Ravi A."/>
            <person name="Getino M."/>
            <person name="Pursley I."/>
            <person name="Horton D.L."/>
            <person name="Alikhan N.F."/>
            <person name="Baker D."/>
            <person name="Gharbi K."/>
            <person name="Hall N."/>
            <person name="Watson M."/>
            <person name="Adriaenssens E.M."/>
            <person name="Foster-Nyarko E."/>
            <person name="Jarju S."/>
            <person name="Secka A."/>
            <person name="Antonio M."/>
            <person name="Oren A."/>
            <person name="Chaudhuri R.R."/>
            <person name="La Ragione R."/>
            <person name="Hildebrand F."/>
            <person name="Pallen M.J."/>
        </authorList>
    </citation>
    <scope>NUCLEOTIDE SEQUENCE</scope>
    <source>
        <strain evidence="13">Gambia11-129</strain>
    </source>
</reference>
<dbReference type="InterPro" id="IPR003593">
    <property type="entry name" value="AAA+_ATPase"/>
</dbReference>
<evidence type="ECO:0000259" key="10">
    <source>
        <dbReference type="SMART" id="SM00382"/>
    </source>
</evidence>
<evidence type="ECO:0000256" key="7">
    <source>
        <dbReference type="ARBA" id="ARBA00023170"/>
    </source>
</evidence>
<feature type="binding site" evidence="9">
    <location>
        <begin position="95"/>
        <end position="102"/>
    </location>
    <ligand>
        <name>GTP</name>
        <dbReference type="ChEBI" id="CHEBI:37565"/>
    </ligand>
</feature>
<dbReference type="SMART" id="SM00382">
    <property type="entry name" value="AAA"/>
    <property type="match status" value="1"/>
</dbReference>
<keyword evidence="4 9" id="KW-0378">Hydrolase</keyword>
<organism evidence="13 14">
    <name type="scientific">Candidatus Ornithospirochaeta avicola</name>
    <dbReference type="NCBI Taxonomy" id="2840896"/>
    <lineage>
        <taxon>Bacteria</taxon>
        <taxon>Pseudomonadati</taxon>
        <taxon>Spirochaetota</taxon>
        <taxon>Spirochaetia</taxon>
        <taxon>Spirochaetales</taxon>
        <taxon>Spirochaetaceae</taxon>
        <taxon>Spirochaetaceae incertae sedis</taxon>
        <taxon>Candidatus Ornithospirochaeta</taxon>
    </lineage>
</organism>
<evidence type="ECO:0000313" key="14">
    <source>
        <dbReference type="Proteomes" id="UP000823936"/>
    </source>
</evidence>
<evidence type="ECO:0000256" key="2">
    <source>
        <dbReference type="ARBA" id="ARBA00022490"/>
    </source>
</evidence>